<evidence type="ECO:0000256" key="2">
    <source>
        <dbReference type="ARBA" id="ARBA00012438"/>
    </source>
</evidence>
<dbReference type="InterPro" id="IPR003018">
    <property type="entry name" value="GAF"/>
</dbReference>
<evidence type="ECO:0000259" key="5">
    <source>
        <dbReference type="PROSITE" id="PS50109"/>
    </source>
</evidence>
<dbReference type="Pfam" id="PF06580">
    <property type="entry name" value="His_kinase"/>
    <property type="match status" value="1"/>
</dbReference>
<proteinExistence type="predicted"/>
<evidence type="ECO:0000313" key="7">
    <source>
        <dbReference type="Proteomes" id="UP001501666"/>
    </source>
</evidence>
<dbReference type="SUPFAM" id="SSF55874">
    <property type="entry name" value="ATPase domain of HSP90 chaperone/DNA topoisomerase II/histidine kinase"/>
    <property type="match status" value="1"/>
</dbReference>
<accession>A0ABN3R741</accession>
<dbReference type="EMBL" id="BAAATE010000002">
    <property type="protein sequence ID" value="GAA2645493.1"/>
    <property type="molecule type" value="Genomic_DNA"/>
</dbReference>
<dbReference type="PROSITE" id="PS50109">
    <property type="entry name" value="HIS_KIN"/>
    <property type="match status" value="1"/>
</dbReference>
<dbReference type="InterPro" id="IPR036890">
    <property type="entry name" value="HATPase_C_sf"/>
</dbReference>
<protein>
    <recommendedName>
        <fullName evidence="2">histidine kinase</fullName>
        <ecNumber evidence="2">2.7.13.3</ecNumber>
    </recommendedName>
</protein>
<comment type="caution">
    <text evidence="6">The sequence shown here is derived from an EMBL/GenBank/DDBJ whole genome shotgun (WGS) entry which is preliminary data.</text>
</comment>
<keyword evidence="4" id="KW-0902">Two-component regulatory system</keyword>
<reference evidence="6 7" key="1">
    <citation type="journal article" date="2019" name="Int. J. Syst. Evol. Microbiol.">
        <title>The Global Catalogue of Microorganisms (GCM) 10K type strain sequencing project: providing services to taxonomists for standard genome sequencing and annotation.</title>
        <authorList>
            <consortium name="The Broad Institute Genomics Platform"/>
            <consortium name="The Broad Institute Genome Sequencing Center for Infectious Disease"/>
            <person name="Wu L."/>
            <person name="Ma J."/>
        </authorList>
    </citation>
    <scope>NUCLEOTIDE SEQUENCE [LARGE SCALE GENOMIC DNA]</scope>
    <source>
        <strain evidence="6 7">JCM 6835</strain>
    </source>
</reference>
<dbReference type="Pfam" id="PF02518">
    <property type="entry name" value="HATPase_c"/>
    <property type="match status" value="1"/>
</dbReference>
<dbReference type="Pfam" id="PF01590">
    <property type="entry name" value="GAF"/>
    <property type="match status" value="1"/>
</dbReference>
<dbReference type="InterPro" id="IPR010559">
    <property type="entry name" value="Sig_transdc_His_kin_internal"/>
</dbReference>
<organism evidence="6 7">
    <name type="scientific">Nonomuraea recticatena</name>
    <dbReference type="NCBI Taxonomy" id="46178"/>
    <lineage>
        <taxon>Bacteria</taxon>
        <taxon>Bacillati</taxon>
        <taxon>Actinomycetota</taxon>
        <taxon>Actinomycetes</taxon>
        <taxon>Streptosporangiales</taxon>
        <taxon>Streptosporangiaceae</taxon>
        <taxon>Nonomuraea</taxon>
    </lineage>
</organism>
<evidence type="ECO:0000256" key="4">
    <source>
        <dbReference type="ARBA" id="ARBA00023012"/>
    </source>
</evidence>
<dbReference type="InterPro" id="IPR050640">
    <property type="entry name" value="Bact_2-comp_sensor_kinase"/>
</dbReference>
<evidence type="ECO:0000256" key="3">
    <source>
        <dbReference type="ARBA" id="ARBA00022777"/>
    </source>
</evidence>
<dbReference type="InterPro" id="IPR003594">
    <property type="entry name" value="HATPase_dom"/>
</dbReference>
<keyword evidence="3 6" id="KW-0418">Kinase</keyword>
<keyword evidence="7" id="KW-1185">Reference proteome</keyword>
<dbReference type="PANTHER" id="PTHR34220">
    <property type="entry name" value="SENSOR HISTIDINE KINASE YPDA"/>
    <property type="match status" value="1"/>
</dbReference>
<dbReference type="SMART" id="SM00387">
    <property type="entry name" value="HATPase_c"/>
    <property type="match status" value="1"/>
</dbReference>
<comment type="catalytic activity">
    <reaction evidence="1">
        <text>ATP + protein L-histidine = ADP + protein N-phospho-L-histidine.</text>
        <dbReference type="EC" id="2.7.13.3"/>
    </reaction>
</comment>
<dbReference type="Gene3D" id="3.30.565.10">
    <property type="entry name" value="Histidine kinase-like ATPase, C-terminal domain"/>
    <property type="match status" value="1"/>
</dbReference>
<dbReference type="EC" id="2.7.13.3" evidence="2"/>
<sequence>MLWRVLRGRRELGAGPAERATFETLHTASLAAPPLRAGLSEEGAQRASRHLRELLGSPAIAITDGERLLVYDGAGEHHAAEAFAHAAGTLKDGRTQVLNLDCDLLECPIRHAVVVPLSTDDRVVGSLAAYGQETSAGLVRAAQEVARWVDSQLELAELDRSRTLLMEAEVRALRAQISPHFIYNSLTTIASFVRTDPERARELLLEFADFTRYSFRRHGDFTTLAEELRSIDRYLILERARFGDHLRVTLRIAPEVLPVAVPFLCLQPLVENAVRHGLESKNGVGRIAIVAEDAGAECHISVEDDGLGMDPERLRRILAGDVSAESGVGLANVDERLRQVYGDEYGLVVETAEGAGTKVNIRVPKYHPGVSAR</sequence>
<keyword evidence="3 6" id="KW-0808">Transferase</keyword>
<evidence type="ECO:0000256" key="1">
    <source>
        <dbReference type="ARBA" id="ARBA00000085"/>
    </source>
</evidence>
<dbReference type="PANTHER" id="PTHR34220:SF7">
    <property type="entry name" value="SENSOR HISTIDINE KINASE YPDA"/>
    <property type="match status" value="1"/>
</dbReference>
<dbReference type="InterPro" id="IPR004358">
    <property type="entry name" value="Sig_transdc_His_kin-like_C"/>
</dbReference>
<dbReference type="CDD" id="cd16956">
    <property type="entry name" value="HATPase_YehU-like"/>
    <property type="match status" value="1"/>
</dbReference>
<dbReference type="GO" id="GO:0016301">
    <property type="term" value="F:kinase activity"/>
    <property type="evidence" value="ECO:0007669"/>
    <property type="project" value="UniProtKB-KW"/>
</dbReference>
<dbReference type="Proteomes" id="UP001501666">
    <property type="component" value="Unassembled WGS sequence"/>
</dbReference>
<evidence type="ECO:0000313" key="6">
    <source>
        <dbReference type="EMBL" id="GAA2645493.1"/>
    </source>
</evidence>
<feature type="domain" description="Histidine kinase" evidence="5">
    <location>
        <begin position="266"/>
        <end position="367"/>
    </location>
</feature>
<name>A0ABN3R741_9ACTN</name>
<dbReference type="PRINTS" id="PR00344">
    <property type="entry name" value="BCTRLSENSOR"/>
</dbReference>
<gene>
    <name evidence="6" type="ORF">GCM10010412_007480</name>
</gene>
<dbReference type="InterPro" id="IPR005467">
    <property type="entry name" value="His_kinase_dom"/>
</dbReference>